<reference evidence="1" key="1">
    <citation type="journal article" date="2015" name="Nature">
        <title>Complex archaea that bridge the gap between prokaryotes and eukaryotes.</title>
        <authorList>
            <person name="Spang A."/>
            <person name="Saw J.H."/>
            <person name="Jorgensen S.L."/>
            <person name="Zaremba-Niedzwiedzka K."/>
            <person name="Martijn J."/>
            <person name="Lind A.E."/>
            <person name="van Eijk R."/>
            <person name="Schleper C."/>
            <person name="Guy L."/>
            <person name="Ettema T.J."/>
        </authorList>
    </citation>
    <scope>NUCLEOTIDE SEQUENCE</scope>
</reference>
<gene>
    <name evidence="1" type="ORF">LCGC14_1506380</name>
</gene>
<sequence>MKNKKYIEYGEFRILLSKYSQFPKYELKSMGLIPQFEVETFKE</sequence>
<proteinExistence type="predicted"/>
<organism evidence="1">
    <name type="scientific">marine sediment metagenome</name>
    <dbReference type="NCBI Taxonomy" id="412755"/>
    <lineage>
        <taxon>unclassified sequences</taxon>
        <taxon>metagenomes</taxon>
        <taxon>ecological metagenomes</taxon>
    </lineage>
</organism>
<comment type="caution">
    <text evidence="1">The sequence shown here is derived from an EMBL/GenBank/DDBJ whole genome shotgun (WGS) entry which is preliminary data.</text>
</comment>
<name>A0A0F9M3Y8_9ZZZZ</name>
<dbReference type="AlphaFoldDB" id="A0A0F9M3Y8"/>
<evidence type="ECO:0000313" key="1">
    <source>
        <dbReference type="EMBL" id="KKM63937.1"/>
    </source>
</evidence>
<dbReference type="EMBL" id="LAZR01010998">
    <property type="protein sequence ID" value="KKM63937.1"/>
    <property type="molecule type" value="Genomic_DNA"/>
</dbReference>
<protein>
    <submittedName>
        <fullName evidence="1">Uncharacterized protein</fullName>
    </submittedName>
</protein>
<accession>A0A0F9M3Y8</accession>